<gene>
    <name evidence="25" type="ORF">HYH02_001687</name>
</gene>
<evidence type="ECO:0000256" key="12">
    <source>
        <dbReference type="ARBA" id="ARBA00022806"/>
    </source>
</evidence>
<feature type="domain" description="DNA replication factor Dna2 N-terminal" evidence="22">
    <location>
        <begin position="961"/>
        <end position="1202"/>
    </location>
</feature>
<evidence type="ECO:0000256" key="13">
    <source>
        <dbReference type="ARBA" id="ARBA00022840"/>
    </source>
</evidence>
<feature type="compositionally biased region" description="Low complexity" evidence="21">
    <location>
        <begin position="148"/>
        <end position="159"/>
    </location>
</feature>
<feature type="region of interest" description="Disordered" evidence="21">
    <location>
        <begin position="79"/>
        <end position="241"/>
    </location>
</feature>
<dbReference type="InterPro" id="IPR026851">
    <property type="entry name" value="Dna2/JHS1_DEXXQ-box"/>
</dbReference>
<dbReference type="GO" id="GO:0046872">
    <property type="term" value="F:metal ion binding"/>
    <property type="evidence" value="ECO:0007669"/>
    <property type="project" value="UniProtKB-KW"/>
</dbReference>
<dbReference type="PANTHER" id="PTHR10887:SF433">
    <property type="entry name" value="DNA REPLICATION ATP-DEPENDENT HELICASE_NUCLEASE DNA2"/>
    <property type="match status" value="1"/>
</dbReference>
<keyword evidence="18" id="KW-0539">Nucleus</keyword>
<keyword evidence="19" id="KW-0511">Multifunctional enzyme</keyword>
<accession>A0A835WVI5</accession>
<evidence type="ECO:0000256" key="3">
    <source>
        <dbReference type="ARBA" id="ARBA00007913"/>
    </source>
</evidence>
<dbReference type="PANTHER" id="PTHR10887">
    <property type="entry name" value="DNA2/NAM7 HELICASE FAMILY"/>
    <property type="match status" value="1"/>
</dbReference>
<evidence type="ECO:0000256" key="17">
    <source>
        <dbReference type="ARBA" id="ARBA00023204"/>
    </source>
</evidence>
<evidence type="ECO:0000256" key="10">
    <source>
        <dbReference type="ARBA" id="ARBA00022763"/>
    </source>
</evidence>
<feature type="region of interest" description="Disordered" evidence="21">
    <location>
        <begin position="1221"/>
        <end position="1298"/>
    </location>
</feature>
<dbReference type="EMBL" id="JAEHOD010000003">
    <property type="protein sequence ID" value="KAG2453466.1"/>
    <property type="molecule type" value="Genomic_DNA"/>
</dbReference>
<keyword evidence="13" id="KW-0067">ATP-binding</keyword>
<evidence type="ECO:0000256" key="6">
    <source>
        <dbReference type="ARBA" id="ARBA00022705"/>
    </source>
</evidence>
<feature type="region of interest" description="Disordered" evidence="21">
    <location>
        <begin position="708"/>
        <end position="812"/>
    </location>
</feature>
<keyword evidence="17" id="KW-0234">DNA repair</keyword>
<dbReference type="Gene3D" id="3.40.50.300">
    <property type="entry name" value="P-loop containing nucleotide triphosphate hydrolases"/>
    <property type="match status" value="2"/>
</dbReference>
<feature type="compositionally biased region" description="Low complexity" evidence="21">
    <location>
        <begin position="1467"/>
        <end position="1482"/>
    </location>
</feature>
<evidence type="ECO:0000259" key="23">
    <source>
        <dbReference type="Pfam" id="PF13086"/>
    </source>
</evidence>
<feature type="region of interest" description="Disordered" evidence="21">
    <location>
        <begin position="403"/>
        <end position="436"/>
    </location>
</feature>
<keyword evidence="14" id="KW-0408">Iron</keyword>
<keyword evidence="12" id="KW-0347">Helicase</keyword>
<comment type="caution">
    <text evidence="25">The sequence shown here is derived from an EMBL/GenBank/DDBJ whole genome shotgun (WGS) entry which is preliminary data.</text>
</comment>
<feature type="compositionally biased region" description="Low complexity" evidence="21">
    <location>
        <begin position="218"/>
        <end position="227"/>
    </location>
</feature>
<feature type="compositionally biased region" description="Polar residues" evidence="21">
    <location>
        <begin position="638"/>
        <end position="648"/>
    </location>
</feature>
<dbReference type="CDD" id="cd18808">
    <property type="entry name" value="SF1_C_Upf1"/>
    <property type="match status" value="1"/>
</dbReference>
<evidence type="ECO:0000256" key="18">
    <source>
        <dbReference type="ARBA" id="ARBA00023242"/>
    </source>
</evidence>
<dbReference type="CDD" id="cd18041">
    <property type="entry name" value="DEXXQc_DNA2"/>
    <property type="match status" value="1"/>
</dbReference>
<dbReference type="Pfam" id="PF13087">
    <property type="entry name" value="AAA_12"/>
    <property type="match status" value="1"/>
</dbReference>
<keyword evidence="7" id="KW-0540">Nuclease</keyword>
<dbReference type="InterPro" id="IPR027417">
    <property type="entry name" value="P-loop_NTPase"/>
</dbReference>
<dbReference type="GO" id="GO:0005737">
    <property type="term" value="C:cytoplasm"/>
    <property type="evidence" value="ECO:0007669"/>
    <property type="project" value="TreeGrafter"/>
</dbReference>
<proteinExistence type="inferred from homology"/>
<feature type="domain" description="DNA2/NAM7 helicase helicase" evidence="23">
    <location>
        <begin position="1822"/>
        <end position="1918"/>
    </location>
</feature>
<feature type="region of interest" description="Disordered" evidence="21">
    <location>
        <begin position="1448"/>
        <end position="1482"/>
    </location>
</feature>
<feature type="compositionally biased region" description="Polar residues" evidence="21">
    <location>
        <begin position="79"/>
        <end position="98"/>
    </location>
</feature>
<feature type="compositionally biased region" description="Low complexity" evidence="21">
    <location>
        <begin position="827"/>
        <end position="847"/>
    </location>
</feature>
<feature type="compositionally biased region" description="Low complexity" evidence="21">
    <location>
        <begin position="720"/>
        <end position="764"/>
    </location>
</feature>
<evidence type="ECO:0000256" key="19">
    <source>
        <dbReference type="ARBA" id="ARBA00023268"/>
    </source>
</evidence>
<evidence type="ECO:0000313" key="25">
    <source>
        <dbReference type="EMBL" id="KAG2453466.1"/>
    </source>
</evidence>
<feature type="region of interest" description="Disordered" evidence="21">
    <location>
        <begin position="1"/>
        <end position="55"/>
    </location>
</feature>
<keyword evidence="11" id="KW-0378">Hydrolase</keyword>
<feature type="compositionally biased region" description="Low complexity" evidence="21">
    <location>
        <begin position="35"/>
        <end position="55"/>
    </location>
</feature>
<keyword evidence="16" id="KW-0238">DNA-binding</keyword>
<feature type="region of interest" description="Disordered" evidence="21">
    <location>
        <begin position="827"/>
        <end position="852"/>
    </location>
</feature>
<dbReference type="GO" id="GO:0071932">
    <property type="term" value="P:replication fork reversal"/>
    <property type="evidence" value="ECO:0007669"/>
    <property type="project" value="TreeGrafter"/>
</dbReference>
<dbReference type="GO" id="GO:0017116">
    <property type="term" value="F:single-stranded DNA helicase activity"/>
    <property type="evidence" value="ECO:0007669"/>
    <property type="project" value="InterPro"/>
</dbReference>
<dbReference type="InterPro" id="IPR041679">
    <property type="entry name" value="DNA2/NAM7-like_C"/>
</dbReference>
<dbReference type="GO" id="GO:0005524">
    <property type="term" value="F:ATP binding"/>
    <property type="evidence" value="ECO:0007669"/>
    <property type="project" value="UniProtKB-KW"/>
</dbReference>
<evidence type="ECO:0000256" key="9">
    <source>
        <dbReference type="ARBA" id="ARBA00022741"/>
    </source>
</evidence>
<dbReference type="GO" id="GO:0051539">
    <property type="term" value="F:4 iron, 4 sulfur cluster binding"/>
    <property type="evidence" value="ECO:0007669"/>
    <property type="project" value="UniProtKB-KW"/>
</dbReference>
<evidence type="ECO:0000256" key="2">
    <source>
        <dbReference type="ARBA" id="ARBA00004123"/>
    </source>
</evidence>
<dbReference type="Proteomes" id="UP000613740">
    <property type="component" value="Unassembled WGS sequence"/>
</dbReference>
<reference evidence="25" key="1">
    <citation type="journal article" date="2020" name="bioRxiv">
        <title>Comparative genomics of Chlamydomonas.</title>
        <authorList>
            <person name="Craig R.J."/>
            <person name="Hasan A.R."/>
            <person name="Ness R.W."/>
            <person name="Keightley P.D."/>
        </authorList>
    </citation>
    <scope>NUCLEOTIDE SEQUENCE</scope>
    <source>
        <strain evidence="25">CCAP 11/173</strain>
    </source>
</reference>
<evidence type="ECO:0000313" key="26">
    <source>
        <dbReference type="Proteomes" id="UP000613740"/>
    </source>
</evidence>
<keyword evidence="5" id="KW-0004">4Fe-4S</keyword>
<evidence type="ECO:0000259" key="22">
    <source>
        <dbReference type="Pfam" id="PF08696"/>
    </source>
</evidence>
<dbReference type="GO" id="GO:0005634">
    <property type="term" value="C:nucleus"/>
    <property type="evidence" value="ECO:0007669"/>
    <property type="project" value="UniProtKB-SubCell"/>
</dbReference>
<feature type="compositionally biased region" description="Low complexity" evidence="21">
    <location>
        <begin position="1256"/>
        <end position="1267"/>
    </location>
</feature>
<dbReference type="Gene3D" id="3.90.320.10">
    <property type="match status" value="1"/>
</dbReference>
<dbReference type="EC" id="3.6.4.12" evidence="4"/>
<feature type="compositionally biased region" description="Low complexity" evidence="21">
    <location>
        <begin position="1281"/>
        <end position="1297"/>
    </location>
</feature>
<evidence type="ECO:0000256" key="8">
    <source>
        <dbReference type="ARBA" id="ARBA00022723"/>
    </source>
</evidence>
<keyword evidence="6" id="KW-0235">DNA replication</keyword>
<dbReference type="InterPro" id="IPR014808">
    <property type="entry name" value="DNA_replication_fac_Dna2_N"/>
</dbReference>
<evidence type="ECO:0000259" key="24">
    <source>
        <dbReference type="Pfam" id="PF13087"/>
    </source>
</evidence>
<evidence type="ECO:0000256" key="4">
    <source>
        <dbReference type="ARBA" id="ARBA00012551"/>
    </source>
</evidence>
<evidence type="ECO:0000256" key="5">
    <source>
        <dbReference type="ARBA" id="ARBA00022485"/>
    </source>
</evidence>
<keyword evidence="8" id="KW-0479">Metal-binding</keyword>
<dbReference type="InterPro" id="IPR045055">
    <property type="entry name" value="DNA2/NAM7-like"/>
</dbReference>
<evidence type="ECO:0000256" key="1">
    <source>
        <dbReference type="ARBA" id="ARBA00001966"/>
    </source>
</evidence>
<evidence type="ECO:0000256" key="21">
    <source>
        <dbReference type="SAM" id="MobiDB-lite"/>
    </source>
</evidence>
<dbReference type="Pfam" id="PF13086">
    <property type="entry name" value="AAA_11"/>
    <property type="match status" value="2"/>
</dbReference>
<dbReference type="InterPro" id="IPR041677">
    <property type="entry name" value="DNA2/NAM7_AAA_11"/>
</dbReference>
<evidence type="ECO:0000256" key="15">
    <source>
        <dbReference type="ARBA" id="ARBA00023014"/>
    </source>
</evidence>
<feature type="compositionally biased region" description="Low complexity" evidence="21">
    <location>
        <begin position="99"/>
        <end position="113"/>
    </location>
</feature>
<dbReference type="GO" id="GO:0003677">
    <property type="term" value="F:DNA binding"/>
    <property type="evidence" value="ECO:0007669"/>
    <property type="project" value="UniProtKB-KW"/>
</dbReference>
<feature type="region of interest" description="Disordered" evidence="21">
    <location>
        <begin position="328"/>
        <end position="351"/>
    </location>
</feature>
<comment type="subcellular location">
    <subcellularLocation>
        <location evidence="2">Nucleus</location>
    </subcellularLocation>
</comment>
<keyword evidence="9" id="KW-0547">Nucleotide-binding</keyword>
<sequence length="2307" mass="236229">MGKKQPLAAVQKQKGGTDITKFFGRKPSGGKDATPGRTAGVAGVRAPGGRAPTPGKHLLDNVLLSQDVDDGLQVVWASSPTAALSPQKATGESQDTARTASQQQTQGGNNSQASRDGFRRALVLAAQKAASDVLKPEADGAAGGGGSSQRASQGQSQARPMEQQHDENAAPELQQLLERKSSHGLASTSAPGGDGGPALKRRRSGKWEQLCPSDTRSAAAAAAAGAGRPVQPPGAQGSDAAAELAYEEKAAAMALTIANVDASGLAGTCGAAAAPPAINASDTGAIEADAAMAAAAAAFDAEEEQLLAEAMAGLEYTTPAAARQQARLARSALRRNTDAGRAAAGGGTPALPSLGIGPAAAAGRKRPLLTCSTKKCATASGSGRKRRALLDLLDQVELMVKQRTQPSQAAAGAPPPSSGAGEERLPGSSRLAPGCTSAAPMAMEDVEGLPAPRMDAVTAGNEAPDSAAPASQTPPPLVGARAGATPEPGGLTETPAIQAPLDMVACTLVSPTQPLQTGPLQPGAAACPDPGTTQLATASRAMPGMPEAPGQATGRATSGGLQLRMEVRAAAPGPYGDLAPLGGPEPAPIVLRPPTGKVLAPGSAPASAKTLNSMSLADDEEDDLDVAMFNEIDKMCASHTSSTGNSSRTADKGSVGGTQAATGTACAKAGALGMQMGPTQAVAPIIASGCGDAVPLTQALQPHTVVVGPASRLQRPPLAPTTLPAASSRQEPSRQPQQPAPSLSQLLPSRPVQPAPLLQPAAPALQPPQQHPQPLGGPEPAQPAPVPPAHPQQAVAGRASVTSGGWSDDDDDAFDVDVDAVIAKAVSNSRPASPSAPMAAAAGAPAMPQVPSAPGVGPPLQSVPAGLEQPPPALAVVAPAHQPHLQLLPRQHQSHAVTATAAAIPAVGIAGGTSSTQEAGIGVLGGSGGREDYHHVVMEVQVQYVSGGSRRSLLRLRCFNQHKGNELLVLLRDMWAEQEVRPGDSANVLGGRPVDAGEACPAVEINAEQGLFVLHPDVLLSGTSVIKDCVRQAWLGDRVSGGLGSESALRGNISHELLQRCLQPALEGRLDEARMRLEARAVVRARAPELVQQAQLAQDGTCETSLEKHLDDTIRQLLAWVRTYVAPDVPGPTAAAAGGGGGAPIETRLGGTVFVAPTSEAEEAPLVPPEVRCRVDEVLDIEENIWAPKYGIKGQIDATFRVSMSVKDPLHNQLTLHGGLASKMQQQQQVADRTGGEGDGGSGPTRFHGHRHRASDGGAPLSAPAGSGLIGNGPRPQQLPASAAGAGTGQAQAPALQRQNSWSAGLGAMTARQQAPHQAQALPGVQTESLIVPFEYKSGHFHQEHTLQVLLYLLLMEDRYRTAVRKGLLFHLGTPHMAAVSYSHATLASVMVKRNRLAAHLVGAASRPPPPLGTGNNRACDYCYAKTACAVYLAAEVATAAAAEGAAQGGAGGGAEAMTQAPGSGSGQQLQGQQQPSQTVSGRLLQSVHADLRTRVLQIPAATAAFFAHWSRLVDLEEQAARGNRGDLWALSGEQREQLGGCVSRLVFCREEAPVLPPQEQQRQQQQGDADGEARYCYVFTRQLAPALAGCGGVHTADAAPGMAAWQGAASADAAGGLLSAGFAPGDMGVLSVEGRHVNAARVTVAAVTQDTITLSSRKRINVNKLTWNSDGAGSSCSSSSNNGSCLAPGPRSVIAPLTWRLDRDESASHFTLQRSNLALLALPEVGASYGYSGPREMKSDARNGVRGKVGQNAAWRTKNLEQLRRLVVDLEPPQQGSGFVEVGSNTQQQTAGGGGGPAGSQVISSQVVAANSYLRRAARDMNGEQLAAVSAALTMCDYSILLGMPGTGKTTTIVHIIRALVAANVRVFVSSYTNSAVDNILLKLAASLQPDEAGTGASAVKFVRLGSAHSVHPGVRRFMPGGAAYPDTSVAGLQRLMNAANVVGCTCLSVNSPLLTCQSFGVVILDEASQVTLPASLGPLALGRSFLLVGDHYQLSPLVQSREAAAGGLGVSLFRRLSEAHPQAVVTLSSQYRMCADIMALSNVLVYNGRMRCGSEAVANTQLHLPRLYTLVAPALPNGSAPSSWPAALLPAAAWLQAALAPEVRVVFLDTDGAVGCGERVLQDGVVNPGEVRLVHGLVAALAAAGLPPGEVGVASPYKAQVAALQGALAGFSLQPLQQPQQQQAGDAGAAAAGVEVLTIDRYQGRDKAAILLSLVRSNPERAAGRLLADWQRLNVALTRARTKLLLVGSAATASSIPMLAELLRLLAGRPGGVVRLPPSCLDAVPALTGSAVVRNAGRGQDSARA</sequence>
<evidence type="ECO:0000256" key="20">
    <source>
        <dbReference type="ARBA" id="ARBA00047995"/>
    </source>
</evidence>
<feature type="compositionally biased region" description="Pro residues" evidence="21">
    <location>
        <begin position="765"/>
        <end position="790"/>
    </location>
</feature>
<comment type="catalytic activity">
    <reaction evidence="20">
        <text>ATP + H2O = ADP + phosphate + H(+)</text>
        <dbReference type="Rhea" id="RHEA:13065"/>
        <dbReference type="ChEBI" id="CHEBI:15377"/>
        <dbReference type="ChEBI" id="CHEBI:15378"/>
        <dbReference type="ChEBI" id="CHEBI:30616"/>
        <dbReference type="ChEBI" id="CHEBI:43474"/>
        <dbReference type="ChEBI" id="CHEBI:456216"/>
        <dbReference type="EC" id="3.6.4.12"/>
    </reaction>
</comment>
<dbReference type="GO" id="GO:0017108">
    <property type="term" value="F:5'-flap endonuclease activity"/>
    <property type="evidence" value="ECO:0007669"/>
    <property type="project" value="TreeGrafter"/>
</dbReference>
<evidence type="ECO:0000256" key="7">
    <source>
        <dbReference type="ARBA" id="ARBA00022722"/>
    </source>
</evidence>
<evidence type="ECO:0000256" key="11">
    <source>
        <dbReference type="ARBA" id="ARBA00022801"/>
    </source>
</evidence>
<feature type="region of interest" description="Disordered" evidence="21">
    <location>
        <begin position="455"/>
        <end position="489"/>
    </location>
</feature>
<comment type="cofactor">
    <cofactor evidence="1">
        <name>[4Fe-4S] cluster</name>
        <dbReference type="ChEBI" id="CHEBI:49883"/>
    </cofactor>
</comment>
<dbReference type="OrthoDB" id="306218at2759"/>
<keyword evidence="26" id="KW-1185">Reference proteome</keyword>
<organism evidence="25 26">
    <name type="scientific">Chlamydomonas schloesseri</name>
    <dbReference type="NCBI Taxonomy" id="2026947"/>
    <lineage>
        <taxon>Eukaryota</taxon>
        <taxon>Viridiplantae</taxon>
        <taxon>Chlorophyta</taxon>
        <taxon>core chlorophytes</taxon>
        <taxon>Chlorophyceae</taxon>
        <taxon>CS clade</taxon>
        <taxon>Chlamydomonadales</taxon>
        <taxon>Chlamydomonadaceae</taxon>
        <taxon>Chlamydomonas</taxon>
    </lineage>
</organism>
<name>A0A835WVI5_9CHLO</name>
<dbReference type="InterPro" id="IPR011604">
    <property type="entry name" value="PDDEXK-like_dom_sf"/>
</dbReference>
<keyword evidence="10" id="KW-0227">DNA damage</keyword>
<protein>
    <recommendedName>
        <fullName evidence="4">DNA helicase</fullName>
        <ecNumber evidence="4">3.6.4.12</ecNumber>
    </recommendedName>
</protein>
<keyword evidence="15" id="KW-0411">Iron-sulfur</keyword>
<evidence type="ECO:0000256" key="14">
    <source>
        <dbReference type="ARBA" id="ARBA00023004"/>
    </source>
</evidence>
<feature type="region of interest" description="Disordered" evidence="21">
    <location>
        <begin position="638"/>
        <end position="660"/>
    </location>
</feature>
<dbReference type="Pfam" id="PF08696">
    <property type="entry name" value="Dna2"/>
    <property type="match status" value="1"/>
</dbReference>
<dbReference type="SUPFAM" id="SSF52540">
    <property type="entry name" value="P-loop containing nucleoside triphosphate hydrolases"/>
    <property type="match status" value="1"/>
</dbReference>
<dbReference type="InterPro" id="IPR047187">
    <property type="entry name" value="SF1_C_Upf1"/>
</dbReference>
<evidence type="ECO:0000256" key="16">
    <source>
        <dbReference type="ARBA" id="ARBA00023125"/>
    </source>
</evidence>
<feature type="domain" description="DNA2/NAM7 helicase-like C-terminal" evidence="24">
    <location>
        <begin position="2011"/>
        <end position="2252"/>
    </location>
</feature>
<feature type="domain" description="DNA2/NAM7 helicase helicase" evidence="23">
    <location>
        <begin position="1935"/>
        <end position="2003"/>
    </location>
</feature>
<dbReference type="GO" id="GO:0006281">
    <property type="term" value="P:DNA repair"/>
    <property type="evidence" value="ECO:0007669"/>
    <property type="project" value="UniProtKB-KW"/>
</dbReference>
<comment type="similarity">
    <text evidence="3">Belongs to the DNA2/NAM7 helicase family.</text>
</comment>